<proteinExistence type="predicted"/>
<accession>A0AAN6MNZ9</accession>
<feature type="non-terminal residue" evidence="1">
    <location>
        <position position="1"/>
    </location>
</feature>
<keyword evidence="2" id="KW-1185">Reference proteome</keyword>
<gene>
    <name evidence="1" type="ORF">C8A05DRAFT_14684</name>
</gene>
<dbReference type="Proteomes" id="UP001303889">
    <property type="component" value="Unassembled WGS sequence"/>
</dbReference>
<dbReference type="AlphaFoldDB" id="A0AAN6MNZ9"/>
<dbReference type="EMBL" id="MU855454">
    <property type="protein sequence ID" value="KAK3903353.1"/>
    <property type="molecule type" value="Genomic_DNA"/>
</dbReference>
<organism evidence="1 2">
    <name type="scientific">Staphylotrichum tortipilum</name>
    <dbReference type="NCBI Taxonomy" id="2831512"/>
    <lineage>
        <taxon>Eukaryota</taxon>
        <taxon>Fungi</taxon>
        <taxon>Dikarya</taxon>
        <taxon>Ascomycota</taxon>
        <taxon>Pezizomycotina</taxon>
        <taxon>Sordariomycetes</taxon>
        <taxon>Sordariomycetidae</taxon>
        <taxon>Sordariales</taxon>
        <taxon>Chaetomiaceae</taxon>
        <taxon>Staphylotrichum</taxon>
    </lineage>
</organism>
<name>A0AAN6MNZ9_9PEZI</name>
<comment type="caution">
    <text evidence="1">The sequence shown here is derived from an EMBL/GenBank/DDBJ whole genome shotgun (WGS) entry which is preliminary data.</text>
</comment>
<reference evidence="1" key="2">
    <citation type="submission" date="2023-05" db="EMBL/GenBank/DDBJ databases">
        <authorList>
            <consortium name="Lawrence Berkeley National Laboratory"/>
            <person name="Steindorff A."/>
            <person name="Hensen N."/>
            <person name="Bonometti L."/>
            <person name="Westerberg I."/>
            <person name="Brannstrom I.O."/>
            <person name="Guillou S."/>
            <person name="Cros-Aarteil S."/>
            <person name="Calhoun S."/>
            <person name="Haridas S."/>
            <person name="Kuo A."/>
            <person name="Mondo S."/>
            <person name="Pangilinan J."/>
            <person name="Riley R."/>
            <person name="Labutti K."/>
            <person name="Andreopoulos B."/>
            <person name="Lipzen A."/>
            <person name="Chen C."/>
            <person name="Yanf M."/>
            <person name="Daum C."/>
            <person name="Ng V."/>
            <person name="Clum A."/>
            <person name="Ohm R."/>
            <person name="Martin F."/>
            <person name="Silar P."/>
            <person name="Natvig D."/>
            <person name="Lalanne C."/>
            <person name="Gautier V."/>
            <person name="Ament-Velasquez S.L."/>
            <person name="Kruys A."/>
            <person name="Hutchinson M.I."/>
            <person name="Powell A.J."/>
            <person name="Barry K."/>
            <person name="Miller A.N."/>
            <person name="Grigoriev I.V."/>
            <person name="Debuchy R."/>
            <person name="Gladieux P."/>
            <person name="Thoren M.H."/>
            <person name="Johannesson H."/>
        </authorList>
    </citation>
    <scope>NUCLEOTIDE SEQUENCE</scope>
    <source>
        <strain evidence="1">CBS 103.79</strain>
    </source>
</reference>
<sequence>SPRHRHQLSLEGVISFADQTPLTADGRSWCVGRFYRIVEHFDGAGWTPSWSSPLDRGRRQYSRPRLVRLTYEYARSETSKDIFLRAFFWSMALPILADNEADLYLEGDQDALGSHLFRFAV</sequence>
<evidence type="ECO:0000313" key="1">
    <source>
        <dbReference type="EMBL" id="KAK3903353.1"/>
    </source>
</evidence>
<reference evidence="1" key="1">
    <citation type="journal article" date="2023" name="Mol. Phylogenet. Evol.">
        <title>Genome-scale phylogeny and comparative genomics of the fungal order Sordariales.</title>
        <authorList>
            <person name="Hensen N."/>
            <person name="Bonometti L."/>
            <person name="Westerberg I."/>
            <person name="Brannstrom I.O."/>
            <person name="Guillou S."/>
            <person name="Cros-Aarteil S."/>
            <person name="Calhoun S."/>
            <person name="Haridas S."/>
            <person name="Kuo A."/>
            <person name="Mondo S."/>
            <person name="Pangilinan J."/>
            <person name="Riley R."/>
            <person name="LaButti K."/>
            <person name="Andreopoulos B."/>
            <person name="Lipzen A."/>
            <person name="Chen C."/>
            <person name="Yan M."/>
            <person name="Daum C."/>
            <person name="Ng V."/>
            <person name="Clum A."/>
            <person name="Steindorff A."/>
            <person name="Ohm R.A."/>
            <person name="Martin F."/>
            <person name="Silar P."/>
            <person name="Natvig D.O."/>
            <person name="Lalanne C."/>
            <person name="Gautier V."/>
            <person name="Ament-Velasquez S.L."/>
            <person name="Kruys A."/>
            <person name="Hutchinson M.I."/>
            <person name="Powell A.J."/>
            <person name="Barry K."/>
            <person name="Miller A.N."/>
            <person name="Grigoriev I.V."/>
            <person name="Debuchy R."/>
            <person name="Gladieux P."/>
            <person name="Hiltunen Thoren M."/>
            <person name="Johannesson H."/>
        </authorList>
    </citation>
    <scope>NUCLEOTIDE SEQUENCE</scope>
    <source>
        <strain evidence="1">CBS 103.79</strain>
    </source>
</reference>
<protein>
    <submittedName>
        <fullName evidence="1">Uncharacterized protein</fullName>
    </submittedName>
</protein>
<evidence type="ECO:0000313" key="2">
    <source>
        <dbReference type="Proteomes" id="UP001303889"/>
    </source>
</evidence>